<evidence type="ECO:0000313" key="6">
    <source>
        <dbReference type="Proteomes" id="UP001589890"/>
    </source>
</evidence>
<sequence>MPQRPFSAGRALNRPGARGMAAALAVLALVGTGCTTRETPAADAPKDDASTGTSSGPVTLKDGSQVKVAFVPGGAHPYFQPWKTTAETAKTDFKLGGVIFNETGEWDQGKQNNVLNSLAAQGYNAFGIFGVSPTDINSTFEDLKDKGFAVGSLASCPAGDTNAADFCLSTDVELAAYKAAKAAIEAIGGAGTIVHLTGNNVDSNTQRRIAGVKKAIGETGGKVTELPVITDIDKDLQTAQKAVADLLASKGKEIKGIVTTAYNPAVAAADGVKSSGLPIKVVAIDDDAAILNGLKSGGVAATVAQNPVGQAYVGGWLLALLGSKQCQMKEPGAIVDSGSFVVTKANVDTYDNERKAKTKELEKEFAAKLTCQ</sequence>
<dbReference type="PROSITE" id="PS51257">
    <property type="entry name" value="PROKAR_LIPOPROTEIN"/>
    <property type="match status" value="1"/>
</dbReference>
<protein>
    <submittedName>
        <fullName evidence="5">Sugar ABC transporter substrate-binding protein</fullName>
    </submittedName>
</protein>
<dbReference type="RefSeq" id="WP_380046614.1">
    <property type="nucleotide sequence ID" value="NZ_JBHLTC010000014.1"/>
</dbReference>
<gene>
    <name evidence="5" type="ORF">ACFFGN_12225</name>
</gene>
<dbReference type="PANTHER" id="PTHR30036">
    <property type="entry name" value="D-XYLOSE-BINDING PERIPLASMIC PROTEIN"/>
    <property type="match status" value="1"/>
</dbReference>
<organism evidence="5 6">
    <name type="scientific">Kribbella deserti</name>
    <dbReference type="NCBI Taxonomy" id="1926257"/>
    <lineage>
        <taxon>Bacteria</taxon>
        <taxon>Bacillati</taxon>
        <taxon>Actinomycetota</taxon>
        <taxon>Actinomycetes</taxon>
        <taxon>Propionibacteriales</taxon>
        <taxon>Kribbellaceae</taxon>
        <taxon>Kribbella</taxon>
    </lineage>
</organism>
<reference evidence="5 6" key="1">
    <citation type="submission" date="2024-09" db="EMBL/GenBank/DDBJ databases">
        <authorList>
            <person name="Sun Q."/>
            <person name="Mori K."/>
        </authorList>
    </citation>
    <scope>NUCLEOTIDE SEQUENCE [LARGE SCALE GENOMIC DNA]</scope>
    <source>
        <strain evidence="5 6">CGMCC 1.15906</strain>
    </source>
</reference>
<dbReference type="InterPro" id="IPR050555">
    <property type="entry name" value="Bact_Solute-Bind_Prot2"/>
</dbReference>
<proteinExistence type="inferred from homology"/>
<keyword evidence="6" id="KW-1185">Reference proteome</keyword>
<accession>A0ABV6QJL5</accession>
<dbReference type="InterPro" id="IPR025997">
    <property type="entry name" value="SBP_2_dom"/>
</dbReference>
<dbReference type="Proteomes" id="UP001589890">
    <property type="component" value="Unassembled WGS sequence"/>
</dbReference>
<comment type="caution">
    <text evidence="5">The sequence shown here is derived from an EMBL/GenBank/DDBJ whole genome shotgun (WGS) entry which is preliminary data.</text>
</comment>
<dbReference type="Pfam" id="PF13407">
    <property type="entry name" value="Peripla_BP_4"/>
    <property type="match status" value="1"/>
</dbReference>
<name>A0ABV6QJL5_9ACTN</name>
<feature type="domain" description="Periplasmic binding protein" evidence="4">
    <location>
        <begin position="71"/>
        <end position="321"/>
    </location>
</feature>
<dbReference type="CDD" id="cd01536">
    <property type="entry name" value="PBP1_ABC_sugar_binding-like"/>
    <property type="match status" value="1"/>
</dbReference>
<evidence type="ECO:0000259" key="4">
    <source>
        <dbReference type="Pfam" id="PF13407"/>
    </source>
</evidence>
<dbReference type="InterPro" id="IPR028082">
    <property type="entry name" value="Peripla_BP_I"/>
</dbReference>
<feature type="region of interest" description="Disordered" evidence="3">
    <location>
        <begin position="38"/>
        <end position="60"/>
    </location>
</feature>
<dbReference type="EMBL" id="JBHLTC010000014">
    <property type="protein sequence ID" value="MFC0624834.1"/>
    <property type="molecule type" value="Genomic_DNA"/>
</dbReference>
<evidence type="ECO:0000256" key="3">
    <source>
        <dbReference type="SAM" id="MobiDB-lite"/>
    </source>
</evidence>
<evidence type="ECO:0000256" key="2">
    <source>
        <dbReference type="ARBA" id="ARBA00007639"/>
    </source>
</evidence>
<comment type="similarity">
    <text evidence="2">Belongs to the bacterial solute-binding protein 2 family.</text>
</comment>
<evidence type="ECO:0000256" key="1">
    <source>
        <dbReference type="ARBA" id="ARBA00004196"/>
    </source>
</evidence>
<dbReference type="Gene3D" id="3.40.50.2300">
    <property type="match status" value="2"/>
</dbReference>
<evidence type="ECO:0000313" key="5">
    <source>
        <dbReference type="EMBL" id="MFC0624834.1"/>
    </source>
</evidence>
<comment type="subcellular location">
    <subcellularLocation>
        <location evidence="1">Cell envelope</location>
    </subcellularLocation>
</comment>
<dbReference type="SUPFAM" id="SSF53822">
    <property type="entry name" value="Periplasmic binding protein-like I"/>
    <property type="match status" value="1"/>
</dbReference>
<dbReference type="PANTHER" id="PTHR30036:SF7">
    <property type="entry name" value="ABC TRANSPORTER PERIPLASMIC-BINDING PROTEIN YPHF"/>
    <property type="match status" value="1"/>
</dbReference>